<dbReference type="STRING" id="6205.A0A0R3WSJ5"/>
<reference evidence="1" key="1">
    <citation type="submission" date="2017-02" db="UniProtKB">
        <authorList>
            <consortium name="WormBaseParasite"/>
        </authorList>
    </citation>
    <scope>IDENTIFICATION</scope>
</reference>
<organism evidence="1">
    <name type="scientific">Hydatigena taeniaeformis</name>
    <name type="common">Feline tapeworm</name>
    <name type="synonym">Taenia taeniaeformis</name>
    <dbReference type="NCBI Taxonomy" id="6205"/>
    <lineage>
        <taxon>Eukaryota</taxon>
        <taxon>Metazoa</taxon>
        <taxon>Spiralia</taxon>
        <taxon>Lophotrochozoa</taxon>
        <taxon>Platyhelminthes</taxon>
        <taxon>Cestoda</taxon>
        <taxon>Eucestoda</taxon>
        <taxon>Cyclophyllidea</taxon>
        <taxon>Taeniidae</taxon>
        <taxon>Hydatigera</taxon>
    </lineage>
</organism>
<dbReference type="WBParaSite" id="TTAC_0000373501-mRNA-1">
    <property type="protein sequence ID" value="TTAC_0000373501-mRNA-1"/>
    <property type="gene ID" value="TTAC_0000373501"/>
</dbReference>
<proteinExistence type="predicted"/>
<dbReference type="AlphaFoldDB" id="A0A0R3WSJ5"/>
<name>A0A0R3WSJ5_HYDTA</name>
<accession>A0A0R3WSJ5</accession>
<evidence type="ECO:0000313" key="1">
    <source>
        <dbReference type="WBParaSite" id="TTAC_0000373501-mRNA-1"/>
    </source>
</evidence>
<sequence length="286" mass="31862">LLVAFNLDPSPLVTAITSRCVTLADHKQTTKDGFAPCLPALTNTTAPLNVERALVTKSVAAFSDYLGVASDVIMEEDRKNDLLDLYWSLLKVLLTNLDYRGILFAGGNPRTKKDLDLLACRTILTGTSLQLSPIQLPCWLMQFLSSSPSGHVKPLLRLLLDHNRLRDAYRLASAILSTAIGSETSRYPALLKEVDLQQIQMMLRTTPELITSSSLHLPHGLLIRLLEALAAASHKSQTYRFLNGDAEMDRALSYPRLEYTFYSTCLDSIRLKCIVMWNRAKFGKIP</sequence>
<protein>
    <submittedName>
        <fullName evidence="1">Vps8 domain-containing protein</fullName>
    </submittedName>
</protein>